<accession>A0A348WBB3</accession>
<evidence type="ECO:0000256" key="1">
    <source>
        <dbReference type="ARBA" id="ARBA00022729"/>
    </source>
</evidence>
<evidence type="ECO:0000256" key="2">
    <source>
        <dbReference type="SAM" id="SignalP"/>
    </source>
</evidence>
<proteinExistence type="predicted"/>
<evidence type="ECO:0000259" key="3">
    <source>
        <dbReference type="Pfam" id="PF13778"/>
    </source>
</evidence>
<comment type="caution">
    <text evidence="4">The sequence shown here is derived from an EMBL/GenBank/DDBJ whole genome shotgun (WGS) entry which is preliminary data.</text>
</comment>
<organism evidence="4 5">
    <name type="scientific">Roseovarius nubinhibens</name>
    <dbReference type="NCBI Taxonomy" id="314263"/>
    <lineage>
        <taxon>Bacteria</taxon>
        <taxon>Pseudomonadati</taxon>
        <taxon>Pseudomonadota</taxon>
        <taxon>Alphaproteobacteria</taxon>
        <taxon>Rhodobacterales</taxon>
        <taxon>Roseobacteraceae</taxon>
        <taxon>Roseovarius</taxon>
    </lineage>
</organism>
<protein>
    <recommendedName>
        <fullName evidence="3">DUF4174 domain-containing protein</fullName>
    </recommendedName>
</protein>
<feature type="chain" id="PRO_5016692497" description="DUF4174 domain-containing protein" evidence="2">
    <location>
        <begin position="24"/>
        <end position="154"/>
    </location>
</feature>
<dbReference type="Pfam" id="PF13778">
    <property type="entry name" value="DUF4174"/>
    <property type="match status" value="1"/>
</dbReference>
<feature type="signal peptide" evidence="2">
    <location>
        <begin position="1"/>
        <end position="23"/>
    </location>
</feature>
<gene>
    <name evidence="4" type="ORF">DCS45_08115</name>
</gene>
<dbReference type="RefSeq" id="WP_339855961.1">
    <property type="nucleotide sequence ID" value="NZ_CAXAXR010000029.1"/>
</dbReference>
<evidence type="ECO:0000313" key="5">
    <source>
        <dbReference type="Proteomes" id="UP000264719"/>
    </source>
</evidence>
<keyword evidence="1 2" id="KW-0732">Signal</keyword>
<dbReference type="Proteomes" id="UP000264719">
    <property type="component" value="Unassembled WGS sequence"/>
</dbReference>
<evidence type="ECO:0000313" key="4">
    <source>
        <dbReference type="EMBL" id="HAR51825.1"/>
    </source>
</evidence>
<sequence length="154" mass="17126">MTRVFSKFSGLLLAMALAAPAAAQEAQTTPEDPVVLGSIDANLNDFLWHKRPLVIFADSAEDPRFLQQMQYIEARLDDLAGRDVVVLIDTDPASGSELREALRPRGFMLALISKDGTVILRKPSPWSVREISRTIDKQPLREQEIRDRRAAGQG</sequence>
<name>A0A348WBB3_9RHOB</name>
<feature type="domain" description="DUF4174" evidence="3">
    <location>
        <begin position="43"/>
        <end position="144"/>
    </location>
</feature>
<dbReference type="InterPro" id="IPR025232">
    <property type="entry name" value="DUF4174"/>
</dbReference>
<dbReference type="AlphaFoldDB" id="A0A348WBB3"/>
<reference evidence="4 5" key="1">
    <citation type="journal article" date="2018" name="Nat. Biotechnol.">
        <title>A standardized bacterial taxonomy based on genome phylogeny substantially revises the tree of life.</title>
        <authorList>
            <person name="Parks D.H."/>
            <person name="Chuvochina M."/>
            <person name="Waite D.W."/>
            <person name="Rinke C."/>
            <person name="Skarshewski A."/>
            <person name="Chaumeil P.A."/>
            <person name="Hugenholtz P."/>
        </authorList>
    </citation>
    <scope>NUCLEOTIDE SEQUENCE [LARGE SCALE GENOMIC DNA]</scope>
    <source>
        <strain evidence="4">UBA9169</strain>
    </source>
</reference>
<dbReference type="EMBL" id="DMVW01000083">
    <property type="protein sequence ID" value="HAR51825.1"/>
    <property type="molecule type" value="Genomic_DNA"/>
</dbReference>